<protein>
    <submittedName>
        <fullName evidence="2">Uncharacterized protein</fullName>
    </submittedName>
</protein>
<dbReference type="HOGENOM" id="CLU_196961_0_0_1"/>
<dbReference type="EMBL" id="KN838537">
    <property type="protein sequence ID" value="KIK09818.1"/>
    <property type="molecule type" value="Genomic_DNA"/>
</dbReference>
<dbReference type="OrthoDB" id="3220849at2759"/>
<feature type="region of interest" description="Disordered" evidence="1">
    <location>
        <begin position="14"/>
        <end position="39"/>
    </location>
</feature>
<dbReference type="AlphaFoldDB" id="A0A0C9YP72"/>
<feature type="compositionally biased region" description="Polar residues" evidence="1">
    <location>
        <begin position="15"/>
        <end position="29"/>
    </location>
</feature>
<keyword evidence="3" id="KW-1185">Reference proteome</keyword>
<evidence type="ECO:0000256" key="1">
    <source>
        <dbReference type="SAM" id="MobiDB-lite"/>
    </source>
</evidence>
<sequence>MDRCCSLLPVDKTLSAMTSNSPSPHSAQKNVCPPSPTMSPAQAIAEAWKRESLESREKWVRADANVRARYDSRRSYGGKTKM</sequence>
<accession>A0A0C9YP72</accession>
<name>A0A0C9YP72_9AGAR</name>
<reference evidence="2 3" key="1">
    <citation type="submission" date="2014-04" db="EMBL/GenBank/DDBJ databases">
        <authorList>
            <consortium name="DOE Joint Genome Institute"/>
            <person name="Kuo A."/>
            <person name="Kohler A."/>
            <person name="Nagy L.G."/>
            <person name="Floudas D."/>
            <person name="Copeland A."/>
            <person name="Barry K.W."/>
            <person name="Cichocki N."/>
            <person name="Veneault-Fourrey C."/>
            <person name="LaButti K."/>
            <person name="Lindquist E.A."/>
            <person name="Lipzen A."/>
            <person name="Lundell T."/>
            <person name="Morin E."/>
            <person name="Murat C."/>
            <person name="Sun H."/>
            <person name="Tunlid A."/>
            <person name="Henrissat B."/>
            <person name="Grigoriev I.V."/>
            <person name="Hibbett D.S."/>
            <person name="Martin F."/>
            <person name="Nordberg H.P."/>
            <person name="Cantor M.N."/>
            <person name="Hua S.X."/>
        </authorList>
    </citation>
    <scope>NUCLEOTIDE SEQUENCE [LARGE SCALE GENOMIC DNA]</scope>
    <source>
        <strain evidence="2 3">LaAM-08-1</strain>
    </source>
</reference>
<gene>
    <name evidence="2" type="ORF">K443DRAFT_81877</name>
</gene>
<dbReference type="Proteomes" id="UP000054477">
    <property type="component" value="Unassembled WGS sequence"/>
</dbReference>
<reference evidence="3" key="2">
    <citation type="submission" date="2015-01" db="EMBL/GenBank/DDBJ databases">
        <title>Evolutionary Origins and Diversification of the Mycorrhizal Mutualists.</title>
        <authorList>
            <consortium name="DOE Joint Genome Institute"/>
            <consortium name="Mycorrhizal Genomics Consortium"/>
            <person name="Kohler A."/>
            <person name="Kuo A."/>
            <person name="Nagy L.G."/>
            <person name="Floudas D."/>
            <person name="Copeland A."/>
            <person name="Barry K.W."/>
            <person name="Cichocki N."/>
            <person name="Veneault-Fourrey C."/>
            <person name="LaButti K."/>
            <person name="Lindquist E.A."/>
            <person name="Lipzen A."/>
            <person name="Lundell T."/>
            <person name="Morin E."/>
            <person name="Murat C."/>
            <person name="Riley R."/>
            <person name="Ohm R."/>
            <person name="Sun H."/>
            <person name="Tunlid A."/>
            <person name="Henrissat B."/>
            <person name="Grigoriev I.V."/>
            <person name="Hibbett D.S."/>
            <person name="Martin F."/>
        </authorList>
    </citation>
    <scope>NUCLEOTIDE SEQUENCE [LARGE SCALE GENOMIC DNA]</scope>
    <source>
        <strain evidence="3">LaAM-08-1</strain>
    </source>
</reference>
<evidence type="ECO:0000313" key="2">
    <source>
        <dbReference type="EMBL" id="KIK09818.1"/>
    </source>
</evidence>
<evidence type="ECO:0000313" key="3">
    <source>
        <dbReference type="Proteomes" id="UP000054477"/>
    </source>
</evidence>
<organism evidence="2 3">
    <name type="scientific">Laccaria amethystina LaAM-08-1</name>
    <dbReference type="NCBI Taxonomy" id="1095629"/>
    <lineage>
        <taxon>Eukaryota</taxon>
        <taxon>Fungi</taxon>
        <taxon>Dikarya</taxon>
        <taxon>Basidiomycota</taxon>
        <taxon>Agaricomycotina</taxon>
        <taxon>Agaricomycetes</taxon>
        <taxon>Agaricomycetidae</taxon>
        <taxon>Agaricales</taxon>
        <taxon>Agaricineae</taxon>
        <taxon>Hydnangiaceae</taxon>
        <taxon>Laccaria</taxon>
    </lineage>
</organism>
<proteinExistence type="predicted"/>